<accession>S9WJX2</accession>
<dbReference type="Proteomes" id="UP000515908">
    <property type="component" value="Chromosome 07"/>
</dbReference>
<protein>
    <submittedName>
        <fullName evidence="1">Uncharacterized protein</fullName>
    </submittedName>
</protein>
<organism evidence="1 2">
    <name type="scientific">Angomonas deanei</name>
    <dbReference type="NCBI Taxonomy" id="59799"/>
    <lineage>
        <taxon>Eukaryota</taxon>
        <taxon>Discoba</taxon>
        <taxon>Euglenozoa</taxon>
        <taxon>Kinetoplastea</taxon>
        <taxon>Metakinetoplastina</taxon>
        <taxon>Trypanosomatida</taxon>
        <taxon>Trypanosomatidae</taxon>
        <taxon>Strigomonadinae</taxon>
        <taxon>Angomonas</taxon>
    </lineage>
</organism>
<dbReference type="OrthoDB" id="276655at2759"/>
<dbReference type="EMBL" id="LR877151">
    <property type="protein sequence ID" value="CAD2216557.1"/>
    <property type="molecule type" value="Genomic_DNA"/>
</dbReference>
<dbReference type="VEuPathDB" id="TriTrypDB:ADEAN_000401900"/>
<gene>
    <name evidence="1" type="ORF">ADEAN_000401900</name>
</gene>
<proteinExistence type="predicted"/>
<reference evidence="1 2" key="1">
    <citation type="submission" date="2020-08" db="EMBL/GenBank/DDBJ databases">
        <authorList>
            <person name="Newling K."/>
            <person name="Davey J."/>
            <person name="Forrester S."/>
        </authorList>
    </citation>
    <scope>NUCLEOTIDE SEQUENCE [LARGE SCALE GENOMIC DNA]</scope>
    <source>
        <strain evidence="2">Crithidia deanei Carvalho (ATCC PRA-265)</strain>
    </source>
</reference>
<evidence type="ECO:0000313" key="1">
    <source>
        <dbReference type="EMBL" id="CAD2216557.1"/>
    </source>
</evidence>
<name>S9WJX2_9TRYP</name>
<evidence type="ECO:0000313" key="2">
    <source>
        <dbReference type="Proteomes" id="UP000515908"/>
    </source>
</evidence>
<sequence length="286" mass="32852">MAEMGAKMPWSIWFRIQAKALCQAIPVAFLIVVEGKDMYYRSTWQVTHLHPSKFETGDVVSLCNRWYTLPTWGHKLYSLTSKALLKSCWDDVGVIVVKDGKPHLLYCDFEGAKCTPLEDFLATRVPRGAAVRKLNKDSSIPPLSPHIANLFIEEVQKRPPQPWYLFRASMRGGQEHKLYETCVQINAQTVKVRNMMRRSVSREAIRDQQETLKNLNSMKEYVTSYVDYDGVFRLFNGSLVASFLASYGLLDREIPAPYRYVPQDFAHDPPFKSATTLEEPVVFFKD</sequence>
<dbReference type="AlphaFoldDB" id="S9WJX2"/>
<keyword evidence="2" id="KW-1185">Reference proteome</keyword>